<dbReference type="RefSeq" id="WP_154580656.1">
    <property type="nucleotide sequence ID" value="NZ_VULP01000006.1"/>
</dbReference>
<evidence type="ECO:0000313" key="4">
    <source>
        <dbReference type="Proteomes" id="UP000433359"/>
    </source>
</evidence>
<sequence length="312" mass="34429">MKKSKFLSLLMAVMLVFSSVFIGTASPVQAATAKSGKVAVTVPKTTLCVGDSKNNSTPITVKYKNKKVTSGIKYSTSNKKIATVKKGKIIASKKGTATISVKYKNKTCRFKVTVKNASLNLSQKSLSLKKGKTYTFKAYANKTKLKATSVKWTTSNKKIVSVNKNGTIKALKNGKAVITAKTSFGTAKCTVTVSSKPHQHTWVDHTATKKVPRTVHHDAVYEDVTIPAVTKHQVQCMNCGQWFDSKDDLYWHFIDADGACGNYCYGAERDVVITPAHTEQKLVKEAYDETVYDTQTYVDYQECTGCHEHRQK</sequence>
<protein>
    <submittedName>
        <fullName evidence="3">Ig domain-containing protein</fullName>
    </submittedName>
</protein>
<dbReference type="Proteomes" id="UP000433359">
    <property type="component" value="Unassembled WGS sequence"/>
</dbReference>
<evidence type="ECO:0000313" key="3">
    <source>
        <dbReference type="EMBL" id="MSU81679.1"/>
    </source>
</evidence>
<name>A0A6N7XXY3_9FIRM</name>
<feature type="signal peptide" evidence="1">
    <location>
        <begin position="1"/>
        <end position="30"/>
    </location>
</feature>
<dbReference type="EMBL" id="VULP01000006">
    <property type="protein sequence ID" value="MSU81679.1"/>
    <property type="molecule type" value="Genomic_DNA"/>
</dbReference>
<evidence type="ECO:0000256" key="1">
    <source>
        <dbReference type="SAM" id="SignalP"/>
    </source>
</evidence>
<dbReference type="InterPro" id="IPR003343">
    <property type="entry name" value="Big_2"/>
</dbReference>
<feature type="domain" description="BIG2" evidence="2">
    <location>
        <begin position="36"/>
        <end position="113"/>
    </location>
</feature>
<comment type="caution">
    <text evidence="3">The sequence shown here is derived from an EMBL/GenBank/DDBJ whole genome shotgun (WGS) entry which is preliminary data.</text>
</comment>
<accession>A0A6N7XXY3</accession>
<evidence type="ECO:0000259" key="2">
    <source>
        <dbReference type="SMART" id="SM00635"/>
    </source>
</evidence>
<proteinExistence type="predicted"/>
<dbReference type="AlphaFoldDB" id="A0A6N7XXY3"/>
<reference evidence="3 4" key="1">
    <citation type="submission" date="2019-08" db="EMBL/GenBank/DDBJ databases">
        <title>In-depth cultivation of the pig gut microbiome towards novel bacterial diversity and tailored functional studies.</title>
        <authorList>
            <person name="Wylensek D."/>
            <person name="Hitch T.C.A."/>
            <person name="Clavel T."/>
        </authorList>
    </citation>
    <scope>NUCLEOTIDE SEQUENCE [LARGE SCALE GENOMIC DNA]</scope>
    <source>
        <strain evidence="3 4">BSM-383-APC-4H</strain>
    </source>
</reference>
<keyword evidence="1" id="KW-0732">Signal</keyword>
<dbReference type="Pfam" id="PF02368">
    <property type="entry name" value="Big_2"/>
    <property type="match status" value="1"/>
</dbReference>
<dbReference type="SMART" id="SM00635">
    <property type="entry name" value="BID_2"/>
    <property type="match status" value="2"/>
</dbReference>
<feature type="domain" description="BIG2" evidence="2">
    <location>
        <begin position="115"/>
        <end position="192"/>
    </location>
</feature>
<feature type="chain" id="PRO_5026849957" evidence="1">
    <location>
        <begin position="31"/>
        <end position="312"/>
    </location>
</feature>
<dbReference type="InterPro" id="IPR008964">
    <property type="entry name" value="Invasin/intimin_cell_adhesion"/>
</dbReference>
<gene>
    <name evidence="3" type="ORF">FYJ25_04710</name>
</gene>
<organism evidence="3 4">
    <name type="scientific">Anaerobutyricum soehngenii</name>
    <dbReference type="NCBI Taxonomy" id="105843"/>
    <lineage>
        <taxon>Bacteria</taxon>
        <taxon>Bacillati</taxon>
        <taxon>Bacillota</taxon>
        <taxon>Clostridia</taxon>
        <taxon>Lachnospirales</taxon>
        <taxon>Lachnospiraceae</taxon>
        <taxon>Anaerobutyricum</taxon>
    </lineage>
</organism>
<dbReference type="Gene3D" id="2.60.40.1080">
    <property type="match status" value="2"/>
</dbReference>
<dbReference type="SUPFAM" id="SSF49373">
    <property type="entry name" value="Invasin/intimin cell-adhesion fragments"/>
    <property type="match status" value="2"/>
</dbReference>